<dbReference type="OrthoDB" id="1858867at2"/>
<name>A0A4Y6PX17_PERCE</name>
<dbReference type="InterPro" id="IPR002372">
    <property type="entry name" value="PQQ_rpt_dom"/>
</dbReference>
<reference evidence="3 4" key="1">
    <citation type="submission" date="2019-06" db="EMBL/GenBank/DDBJ databases">
        <title>Persicimonas caeni gen. nov., sp. nov., a predatory bacterium isolated from solar saltern.</title>
        <authorList>
            <person name="Wang S."/>
        </authorList>
    </citation>
    <scope>NUCLEOTIDE SEQUENCE [LARGE SCALE GENOMIC DNA]</scope>
    <source>
        <strain evidence="3 4">YN101</strain>
    </source>
</reference>
<dbReference type="Proteomes" id="UP000315995">
    <property type="component" value="Chromosome"/>
</dbReference>
<dbReference type="InterPro" id="IPR011044">
    <property type="entry name" value="Quino_amine_DH_bsu"/>
</dbReference>
<dbReference type="Gene3D" id="2.130.10.10">
    <property type="entry name" value="YVTN repeat-like/Quinoprotein amine dehydrogenase"/>
    <property type="match status" value="1"/>
</dbReference>
<feature type="domain" description="Pyrrolo-quinoline quinone repeat" evidence="2">
    <location>
        <begin position="717"/>
        <end position="909"/>
    </location>
</feature>
<protein>
    <submittedName>
        <fullName evidence="3">PQQ-like beta-propeller repeat protein</fullName>
    </submittedName>
</protein>
<dbReference type="AlphaFoldDB" id="A0A4Y6PX17"/>
<accession>A0A5B8Y8Q0</accession>
<dbReference type="InterPro" id="IPR018391">
    <property type="entry name" value="PQQ_b-propeller_rpt"/>
</dbReference>
<dbReference type="SUPFAM" id="SSF50969">
    <property type="entry name" value="YVTN repeat-like/Quinoprotein amine dehydrogenase"/>
    <property type="match status" value="1"/>
</dbReference>
<evidence type="ECO:0000313" key="3">
    <source>
        <dbReference type="EMBL" id="QDG52295.1"/>
    </source>
</evidence>
<dbReference type="Pfam" id="PF13360">
    <property type="entry name" value="PQQ_2"/>
    <property type="match status" value="1"/>
</dbReference>
<evidence type="ECO:0000313" key="4">
    <source>
        <dbReference type="Proteomes" id="UP000315995"/>
    </source>
</evidence>
<keyword evidence="4" id="KW-1185">Reference proteome</keyword>
<dbReference type="RefSeq" id="WP_141198767.1">
    <property type="nucleotide sequence ID" value="NZ_CP041186.1"/>
</dbReference>
<feature type="compositionally biased region" description="Acidic residues" evidence="1">
    <location>
        <begin position="97"/>
        <end position="131"/>
    </location>
</feature>
<feature type="region of interest" description="Disordered" evidence="1">
    <location>
        <begin position="54"/>
        <end position="131"/>
    </location>
</feature>
<evidence type="ECO:0000259" key="2">
    <source>
        <dbReference type="Pfam" id="PF13360"/>
    </source>
</evidence>
<proteinExistence type="predicted"/>
<feature type="compositionally biased region" description="Low complexity" evidence="1">
    <location>
        <begin position="58"/>
        <end position="96"/>
    </location>
</feature>
<accession>A0A4Y6PX17</accession>
<organism evidence="3 4">
    <name type="scientific">Persicimonas caeni</name>
    <dbReference type="NCBI Taxonomy" id="2292766"/>
    <lineage>
        <taxon>Bacteria</taxon>
        <taxon>Deltaproteobacteria</taxon>
        <taxon>Bradymonadales</taxon>
        <taxon>Bradymonadaceae</taxon>
        <taxon>Persicimonas</taxon>
    </lineage>
</organism>
<dbReference type="SMART" id="SM00564">
    <property type="entry name" value="PQQ"/>
    <property type="match status" value="4"/>
</dbReference>
<dbReference type="EMBL" id="CP041186">
    <property type="protein sequence ID" value="QDG52295.1"/>
    <property type="molecule type" value="Genomic_DNA"/>
</dbReference>
<evidence type="ECO:0000256" key="1">
    <source>
        <dbReference type="SAM" id="MobiDB-lite"/>
    </source>
</evidence>
<dbReference type="InterPro" id="IPR015943">
    <property type="entry name" value="WD40/YVTN_repeat-like_dom_sf"/>
</dbReference>
<dbReference type="PROSITE" id="PS51257">
    <property type="entry name" value="PROKAR_LIPOPROTEIN"/>
    <property type="match status" value="1"/>
</dbReference>
<dbReference type="SUPFAM" id="SSF63829">
    <property type="entry name" value="Calcium-dependent phosphotriesterase"/>
    <property type="match status" value="1"/>
</dbReference>
<sequence length="1088" mass="112497">MDIRNASPQLRISARLTTVLLWVGLAGSFSTGCDTLYRDLDEVELREADAGADAEVLDAGTDADAADAGDTSDATDTTDPTDAADTTDAADATDASDASDVEDDAEIPCEERDEVCDGVDNDCDGDIDDADDDVVDQKTWYRDNDRDGYGDQNNQTAACFAPSVDWVARPGDCNDGDRDVWVRCGQCNDDDGDGFFDGCDAYFNHRPDCDDTDAHITLECPNYGDRTFGAYPSAVAVESEGQGGRVHVGGTINAGENAVFGGTALNPTSGSAGFVASYARDGVVEWAKSLDGSNDEHVSDVGAYGVGSIAAGGHFDGDLVFGDDRQLGTVLQADETDAFVAALSETSYEWIAHISGSREERVVAVDAGANVFAAGNFNGEASFDGSDFVLGFTSGASGAAQNGFVAAFNSNGYVEWAAHLESENSLEVADMARLEGGKLAVVGSFQGSLSFARGTGEVLTIVATGQSDGFLLVLDASQGRATWLERIDGEDAARPAAVTGVDLDTVAVAGTYDGMMLEPTLADPEAATSDIFLATYDITTQQAVTAASAGGAGTETVEAVAAADGEIAVYGKFDEPVGFGDLEPNGTYLRPRSANGADVYVARYFLDGSLKWARSAPTNSDTQRGGDMAATPAGSLVTVGDLGNHASFWSGSAQPVELTATGNDPGFVVHLRRSGAACGETGGTLAGSPWPMDGFCPTRRGVAPVVGPSGEFSLSSVWLTSLPSGPASGPVAGASGALFVVSSDGALHTISANGQLDGGSFPVEQWSAGNQTYVAYESEASTPVISANGTISYGLKKRRVSDGVQYGSVISVSTQGNYLSSYATATGTANNEPYNVVYSSPLLDSSSNLFFSSIGGSLYGISNGTTEIFTIPGSTRVDGSVAPALGADGRIYAVIENPTNDEFTAFDKSGNELCASRIDLGGKVVADLAVGLDETVYVGTLTGQLFAIDGRRCSVIWTYGLGGAVHGRVAIDADGYLYVGTVEPSGGKIYSLDPNEPGNVGKMIVEQVSGGVVASPIVDARSRVFVGSTNGEVYRIDRKAADEVKLVFTFTSPVRQTAAFDSQGRLIVVEEGDPSASGSAEIRALESP</sequence>
<gene>
    <name evidence="3" type="ORF">FIV42_16585</name>
</gene>